<dbReference type="SUPFAM" id="SSF51445">
    <property type="entry name" value="(Trans)glycosidases"/>
    <property type="match status" value="1"/>
</dbReference>
<dbReference type="AlphaFoldDB" id="A0A7J7LWM4"/>
<dbReference type="PANTHER" id="PTHR10353">
    <property type="entry name" value="GLYCOSYL HYDROLASE"/>
    <property type="match status" value="1"/>
</dbReference>
<evidence type="ECO:0000256" key="2">
    <source>
        <dbReference type="RuleBase" id="RU003690"/>
    </source>
</evidence>
<dbReference type="GO" id="GO:0008422">
    <property type="term" value="F:beta-glucosidase activity"/>
    <property type="evidence" value="ECO:0007669"/>
    <property type="project" value="TreeGrafter"/>
</dbReference>
<dbReference type="EMBL" id="JACGCM010001948">
    <property type="protein sequence ID" value="KAF6146964.1"/>
    <property type="molecule type" value="Genomic_DNA"/>
</dbReference>
<name>A0A7J7LWM4_9MAGN</name>
<gene>
    <name evidence="3" type="ORF">GIB67_036683</name>
</gene>
<accession>A0A7J7LWM4</accession>
<dbReference type="InterPro" id="IPR017853">
    <property type="entry name" value="GH"/>
</dbReference>
<proteinExistence type="inferred from homology"/>
<keyword evidence="4" id="KW-1185">Reference proteome</keyword>
<sequence>MLLTLTHQFIKDIIFKKPHISLLDGICNLDLDVVKAHSFPRKRAYGTSAYQVESAAAEDGRTPSVWDTFAHSGMTNDNINGDIACDQYYKYKEDVQLMVNTGLDAYRFSISWLRLIPNGRGPINPKGLRHYNNLIDELIKYGIQPHATLFHLDLPQILEDEYGGWLRPIIVKDFTEYADVCFREFGNRVKYWTTLNEPNVLALGGYDLGICPPQRCSSPFGTNCTRGNSTTEPYIITHMCILSYASAAQLYKNKYQVTQHGYIGCSIYAYWLVLLTNTSEDVSTHQRANEFFYGWILNPLVFGNYPEIMKKPADSKIPSITLQQSKQIKGSFDFLGLNYYMTEYIKDDIINFRNNQRDVFGDTGVKELINWDGVSPGELPIDSSSLQGVLESIKNFMATLLSTFMKMVKEHYITRP</sequence>
<dbReference type="Proteomes" id="UP000541444">
    <property type="component" value="Unassembled WGS sequence"/>
</dbReference>
<evidence type="ECO:0000313" key="4">
    <source>
        <dbReference type="Proteomes" id="UP000541444"/>
    </source>
</evidence>
<dbReference type="PANTHER" id="PTHR10353:SF29">
    <property type="entry name" value="BETA-GLUCOSIDASE 11"/>
    <property type="match status" value="1"/>
</dbReference>
<comment type="similarity">
    <text evidence="1 2">Belongs to the glycosyl hydrolase 1 family.</text>
</comment>
<comment type="caution">
    <text evidence="3">The sequence shown here is derived from an EMBL/GenBank/DDBJ whole genome shotgun (WGS) entry which is preliminary data.</text>
</comment>
<dbReference type="Gene3D" id="3.20.20.80">
    <property type="entry name" value="Glycosidases"/>
    <property type="match status" value="1"/>
</dbReference>
<dbReference type="OrthoDB" id="65569at2759"/>
<dbReference type="GO" id="GO:0005975">
    <property type="term" value="P:carbohydrate metabolic process"/>
    <property type="evidence" value="ECO:0007669"/>
    <property type="project" value="InterPro"/>
</dbReference>
<dbReference type="Pfam" id="PF00232">
    <property type="entry name" value="Glyco_hydro_1"/>
    <property type="match status" value="1"/>
</dbReference>
<dbReference type="InterPro" id="IPR001360">
    <property type="entry name" value="Glyco_hydro_1"/>
</dbReference>
<evidence type="ECO:0000313" key="3">
    <source>
        <dbReference type="EMBL" id="KAF6146964.1"/>
    </source>
</evidence>
<reference evidence="3 4" key="1">
    <citation type="journal article" date="2020" name="IScience">
        <title>Genome Sequencing of the Endangered Kingdonia uniflora (Circaeasteraceae, Ranunculales) Reveals Potential Mechanisms of Evolutionary Specialization.</title>
        <authorList>
            <person name="Sun Y."/>
            <person name="Deng T."/>
            <person name="Zhang A."/>
            <person name="Moore M.J."/>
            <person name="Landis J.B."/>
            <person name="Lin N."/>
            <person name="Zhang H."/>
            <person name="Zhang X."/>
            <person name="Huang J."/>
            <person name="Zhang X."/>
            <person name="Sun H."/>
            <person name="Wang H."/>
        </authorList>
    </citation>
    <scope>NUCLEOTIDE SEQUENCE [LARGE SCALE GENOMIC DNA]</scope>
    <source>
        <strain evidence="3">TB1705</strain>
        <tissue evidence="3">Leaf</tissue>
    </source>
</reference>
<organism evidence="3 4">
    <name type="scientific">Kingdonia uniflora</name>
    <dbReference type="NCBI Taxonomy" id="39325"/>
    <lineage>
        <taxon>Eukaryota</taxon>
        <taxon>Viridiplantae</taxon>
        <taxon>Streptophyta</taxon>
        <taxon>Embryophyta</taxon>
        <taxon>Tracheophyta</taxon>
        <taxon>Spermatophyta</taxon>
        <taxon>Magnoliopsida</taxon>
        <taxon>Ranunculales</taxon>
        <taxon>Circaeasteraceae</taxon>
        <taxon>Kingdonia</taxon>
    </lineage>
</organism>
<evidence type="ECO:0000256" key="1">
    <source>
        <dbReference type="ARBA" id="ARBA00010838"/>
    </source>
</evidence>
<protein>
    <submittedName>
        <fullName evidence="3">Uncharacterized protein</fullName>
    </submittedName>
</protein>